<protein>
    <submittedName>
        <fullName evidence="4">Putative aldouronate transport system substrate-binding protein</fullName>
    </submittedName>
</protein>
<evidence type="ECO:0000313" key="5">
    <source>
        <dbReference type="Proteomes" id="UP000256869"/>
    </source>
</evidence>
<dbReference type="RefSeq" id="WP_115992534.1">
    <property type="nucleotide sequence ID" value="NZ_QRDY01000004.1"/>
</dbReference>
<evidence type="ECO:0000256" key="3">
    <source>
        <dbReference type="SAM" id="SignalP"/>
    </source>
</evidence>
<keyword evidence="1 3" id="KW-0732">Signal</keyword>
<evidence type="ECO:0000256" key="2">
    <source>
        <dbReference type="SAM" id="MobiDB-lite"/>
    </source>
</evidence>
<gene>
    <name evidence="4" type="ORF">DFP95_104246</name>
</gene>
<name>A0A3D9INA9_9BACL</name>
<dbReference type="InterPro" id="IPR050490">
    <property type="entry name" value="Bact_solute-bd_prot1"/>
</dbReference>
<dbReference type="EMBL" id="QRDY01000004">
    <property type="protein sequence ID" value="RED63252.1"/>
    <property type="molecule type" value="Genomic_DNA"/>
</dbReference>
<proteinExistence type="predicted"/>
<dbReference type="PANTHER" id="PTHR43649">
    <property type="entry name" value="ARABINOSE-BINDING PROTEIN-RELATED"/>
    <property type="match status" value="1"/>
</dbReference>
<keyword evidence="5" id="KW-1185">Reference proteome</keyword>
<feature type="region of interest" description="Disordered" evidence="2">
    <location>
        <begin position="28"/>
        <end position="55"/>
    </location>
</feature>
<evidence type="ECO:0000256" key="1">
    <source>
        <dbReference type="ARBA" id="ARBA00022729"/>
    </source>
</evidence>
<feature type="chain" id="PRO_5017803877" evidence="3">
    <location>
        <begin position="25"/>
        <end position="555"/>
    </location>
</feature>
<dbReference type="PROSITE" id="PS51257">
    <property type="entry name" value="PROKAR_LIPOPROTEIN"/>
    <property type="match status" value="1"/>
</dbReference>
<dbReference type="Gene3D" id="3.40.190.10">
    <property type="entry name" value="Periplasmic binding protein-like II"/>
    <property type="match status" value="2"/>
</dbReference>
<dbReference type="OrthoDB" id="2498957at2"/>
<dbReference type="AlphaFoldDB" id="A0A3D9INA9"/>
<feature type="signal peptide" evidence="3">
    <location>
        <begin position="1"/>
        <end position="24"/>
    </location>
</feature>
<evidence type="ECO:0000313" key="4">
    <source>
        <dbReference type="EMBL" id="RED63252.1"/>
    </source>
</evidence>
<accession>A0A3D9INA9</accession>
<comment type="caution">
    <text evidence="4">The sequence shown here is derived from an EMBL/GenBank/DDBJ whole genome shotgun (WGS) entry which is preliminary data.</text>
</comment>
<sequence>MNKTKRFALLCLVTALFVSIIAGCSGKGSESEPSSSGGSSEPAASATSSDAASASANPFEEHMDISVSWWGIGAAFEGQDEIIQKLEKDFNITFKAMDIGWDNYKEKSQVWAVAGQLPDIITHSITNDQPATYNEWISQELIKPLPDDLSAYPNVQNVAKAEDVQGLYRDGKLFAIPRMTYPNTDLWAIDRAIYVRKDWMEKLGIKDPTSFDEFKAMLKAFTEQDPDGNNKKDTTGITMNTMGYLKNLFIPAFPQFENGGWVKEDGKWIPYFSSKQMDGVVTQARQLYAEGLLDQDFAVQKAGEGNQKFYQNKAGAFAIAASSVGGATGVKAEWEKNNPGENFFDHVKLLHLWPAADGTVYRHTTISWWSETMINAEVDDKKLDRILRVYDWLLSPAGKEMFDYGIEGKDYTKDGDKITVTREKDENGNFVDLKKKYPSMDVISQLAQWRNASSIEDSESNRAALGDDVVQFIQDELKWQMDNAKPIPTEFGIYTMSTPGNDKIQSIDFDDDFTRLILGKEDPVKQWKDIVKGYDSKGLQEAITEVNAEMTKQGK</sequence>
<dbReference type="Proteomes" id="UP000256869">
    <property type="component" value="Unassembled WGS sequence"/>
</dbReference>
<dbReference type="SUPFAM" id="SSF53850">
    <property type="entry name" value="Periplasmic binding protein-like II"/>
    <property type="match status" value="1"/>
</dbReference>
<dbReference type="PANTHER" id="PTHR43649:SF33">
    <property type="entry name" value="POLYGALACTURONAN_RHAMNOGALACTURONAN-BINDING PROTEIN YTCQ"/>
    <property type="match status" value="1"/>
</dbReference>
<reference evidence="4 5" key="1">
    <citation type="submission" date="2018-07" db="EMBL/GenBank/DDBJ databases">
        <title>Genomic Encyclopedia of Type Strains, Phase III (KMG-III): the genomes of soil and plant-associated and newly described type strains.</title>
        <authorList>
            <person name="Whitman W."/>
        </authorList>
    </citation>
    <scope>NUCLEOTIDE SEQUENCE [LARGE SCALE GENOMIC DNA]</scope>
    <source>
        <strain evidence="4 5">CECT 8236</strain>
    </source>
</reference>
<organism evidence="4 5">
    <name type="scientific">Cohnella lupini</name>
    <dbReference type="NCBI Taxonomy" id="1294267"/>
    <lineage>
        <taxon>Bacteria</taxon>
        <taxon>Bacillati</taxon>
        <taxon>Bacillota</taxon>
        <taxon>Bacilli</taxon>
        <taxon>Bacillales</taxon>
        <taxon>Paenibacillaceae</taxon>
        <taxon>Cohnella</taxon>
    </lineage>
</organism>